<gene>
    <name evidence="1" type="ORF">NONO_c59720</name>
</gene>
<dbReference type="HOGENOM" id="CLU_2260827_0_0_11"/>
<dbReference type="EMBL" id="CP006850">
    <property type="protein sequence ID" value="AHH20748.1"/>
    <property type="molecule type" value="Genomic_DNA"/>
</dbReference>
<evidence type="ECO:0000313" key="2">
    <source>
        <dbReference type="Proteomes" id="UP000019150"/>
    </source>
</evidence>
<organism evidence="1 2">
    <name type="scientific">Nocardia nova SH22a</name>
    <dbReference type="NCBI Taxonomy" id="1415166"/>
    <lineage>
        <taxon>Bacteria</taxon>
        <taxon>Bacillati</taxon>
        <taxon>Actinomycetota</taxon>
        <taxon>Actinomycetes</taxon>
        <taxon>Mycobacteriales</taxon>
        <taxon>Nocardiaceae</taxon>
        <taxon>Nocardia</taxon>
    </lineage>
</organism>
<dbReference type="STRING" id="1415166.NONO_c59720"/>
<dbReference type="PATRIC" id="fig|1415166.3.peg.6151"/>
<evidence type="ECO:0000313" key="1">
    <source>
        <dbReference type="EMBL" id="AHH20748.1"/>
    </source>
</evidence>
<dbReference type="KEGG" id="nno:NONO_c59720"/>
<sequence length="103" mass="11214">MIRTPPGRIPFAPTVRAVLAGMVDGEKHWATELYAQVGFQRPHGAVRALNWLARHDFVTAADPVLIAVGVNRTDHVWVITGKGRAAAADLDAGYPAEGHRRPR</sequence>
<reference evidence="1 2" key="1">
    <citation type="journal article" date="2014" name="Appl. Environ. Microbiol.">
        <title>Insights into the Microbial Degradation of Rubber and Gutta-Percha by Analysis of the Complete Genome of Nocardia nova SH22a.</title>
        <authorList>
            <person name="Luo Q."/>
            <person name="Hiessl S."/>
            <person name="Poehlein A."/>
            <person name="Daniel R."/>
            <person name="Steinbuchel A."/>
        </authorList>
    </citation>
    <scope>NUCLEOTIDE SEQUENCE [LARGE SCALE GENOMIC DNA]</scope>
    <source>
        <strain evidence="1">SH22a</strain>
    </source>
</reference>
<keyword evidence="2" id="KW-1185">Reference proteome</keyword>
<dbReference type="eggNOG" id="ENOG5031GKI">
    <property type="taxonomic scope" value="Bacteria"/>
</dbReference>
<dbReference type="Proteomes" id="UP000019150">
    <property type="component" value="Chromosome"/>
</dbReference>
<accession>W5TP68</accession>
<proteinExistence type="predicted"/>
<protein>
    <submittedName>
        <fullName evidence="1">Uncharacterized protein</fullName>
    </submittedName>
</protein>
<name>W5TP68_9NOCA</name>
<dbReference type="AlphaFoldDB" id="W5TP68"/>